<name>E7RUF7_9BURK</name>
<dbReference type="HOGENOM" id="CLU_1608785_0_0_4"/>
<dbReference type="eggNOG" id="COG0583">
    <property type="taxonomic scope" value="Bacteria"/>
</dbReference>
<dbReference type="Pfam" id="PF18089">
    <property type="entry name" value="DAPG_hydrolase"/>
    <property type="match status" value="1"/>
</dbReference>
<keyword evidence="3" id="KW-0378">Hydrolase</keyword>
<reference evidence="7 8" key="1">
    <citation type="submission" date="2010-12" db="EMBL/GenBank/DDBJ databases">
        <authorList>
            <person name="Muzny D."/>
            <person name="Qin X."/>
            <person name="Deng J."/>
            <person name="Jiang H."/>
            <person name="Liu Y."/>
            <person name="Qu J."/>
            <person name="Song X.-Z."/>
            <person name="Zhang L."/>
            <person name="Thornton R."/>
            <person name="Coyle M."/>
            <person name="Francisco L."/>
            <person name="Jackson L."/>
            <person name="Javaid M."/>
            <person name="Korchina V."/>
            <person name="Kovar C."/>
            <person name="Mata R."/>
            <person name="Mathew T."/>
            <person name="Ngo R."/>
            <person name="Nguyen L."/>
            <person name="Nguyen N."/>
            <person name="Okwuonu G."/>
            <person name="Ongeri F."/>
            <person name="Pham C."/>
            <person name="Simmons D."/>
            <person name="Wilczek-Boney K."/>
            <person name="Hale W."/>
            <person name="Jakkamsetti A."/>
            <person name="Pham P."/>
            <person name="Ruth R."/>
            <person name="San Lucas F."/>
            <person name="Warren J."/>
            <person name="Zhang J."/>
            <person name="Zhao Z."/>
            <person name="Zhou C."/>
            <person name="Zhu D."/>
            <person name="Lee S."/>
            <person name="Bess C."/>
            <person name="Blankenburg K."/>
            <person name="Forbes L."/>
            <person name="Fu Q."/>
            <person name="Gubbala S."/>
            <person name="Hirani K."/>
            <person name="Jayaseelan J.C."/>
            <person name="Lara F."/>
            <person name="Munidasa M."/>
            <person name="Palculict T."/>
            <person name="Patil S."/>
            <person name="Pu L.-L."/>
            <person name="Saada N."/>
            <person name="Tang L."/>
            <person name="Weissenberger G."/>
            <person name="Zhu Y."/>
            <person name="Hemphill L."/>
            <person name="Shang Y."/>
            <person name="Youmans B."/>
            <person name="Ayvaz T."/>
            <person name="Ross M."/>
            <person name="Santibanez J."/>
            <person name="Aqrawi P."/>
            <person name="Gross S."/>
            <person name="Joshi V."/>
            <person name="Fowler G."/>
            <person name="Nazareth L."/>
            <person name="Reid J."/>
            <person name="Worley K."/>
            <person name="Petrosino J."/>
            <person name="Highlander S."/>
            <person name="Gibbs R."/>
        </authorList>
    </citation>
    <scope>NUCLEOTIDE SEQUENCE [LARGE SCALE GENOMIC DNA]</scope>
    <source>
        <strain evidence="7 8">ATCC 51599</strain>
    </source>
</reference>
<dbReference type="InterPro" id="IPR041526">
    <property type="entry name" value="DAPG_hydrolase"/>
</dbReference>
<comment type="similarity">
    <text evidence="5">Belongs to the DAPG/phloretin hydrolase family.</text>
</comment>
<dbReference type="SUPFAM" id="SSF53850">
    <property type="entry name" value="Periplasmic binding protein-like II"/>
    <property type="match status" value="1"/>
</dbReference>
<evidence type="ECO:0000256" key="5">
    <source>
        <dbReference type="ARBA" id="ARBA00023459"/>
    </source>
</evidence>
<dbReference type="GO" id="GO:0016787">
    <property type="term" value="F:hydrolase activity"/>
    <property type="evidence" value="ECO:0007669"/>
    <property type="project" value="UniProtKB-KW"/>
</dbReference>
<dbReference type="Proteomes" id="UP000011021">
    <property type="component" value="Unassembled WGS sequence"/>
</dbReference>
<protein>
    <recommendedName>
        <fullName evidence="6">DAPG hydrolase PhiG domain-containing protein</fullName>
    </recommendedName>
</protein>
<proteinExistence type="inferred from homology"/>
<comment type="cofactor">
    <cofactor evidence="1">
        <name>Zn(2+)</name>
        <dbReference type="ChEBI" id="CHEBI:29105"/>
    </cofactor>
</comment>
<evidence type="ECO:0000256" key="3">
    <source>
        <dbReference type="ARBA" id="ARBA00022801"/>
    </source>
</evidence>
<dbReference type="GO" id="GO:0046872">
    <property type="term" value="F:metal ion binding"/>
    <property type="evidence" value="ECO:0007669"/>
    <property type="project" value="UniProtKB-KW"/>
</dbReference>
<evidence type="ECO:0000256" key="2">
    <source>
        <dbReference type="ARBA" id="ARBA00022723"/>
    </source>
</evidence>
<evidence type="ECO:0000313" key="7">
    <source>
        <dbReference type="EMBL" id="EFV95940.1"/>
    </source>
</evidence>
<feature type="domain" description="DAPG hydrolase PhiG" evidence="6">
    <location>
        <begin position="7"/>
        <end position="112"/>
    </location>
</feature>
<keyword evidence="2" id="KW-0479">Metal-binding</keyword>
<dbReference type="Gene3D" id="3.40.190.290">
    <property type="match status" value="1"/>
</dbReference>
<dbReference type="EMBL" id="AEQP01000001">
    <property type="protein sequence ID" value="EFV95940.1"/>
    <property type="molecule type" value="Genomic_DNA"/>
</dbReference>
<dbReference type="AlphaFoldDB" id="E7RUF7"/>
<organism evidence="7 8">
    <name type="scientific">Lautropia mirabilis ATCC 51599</name>
    <dbReference type="NCBI Taxonomy" id="887898"/>
    <lineage>
        <taxon>Bacteria</taxon>
        <taxon>Pseudomonadati</taxon>
        <taxon>Pseudomonadota</taxon>
        <taxon>Betaproteobacteria</taxon>
        <taxon>Burkholderiales</taxon>
        <taxon>Burkholderiaceae</taxon>
        <taxon>Lautropia</taxon>
    </lineage>
</organism>
<evidence type="ECO:0000256" key="4">
    <source>
        <dbReference type="ARBA" id="ARBA00022833"/>
    </source>
</evidence>
<evidence type="ECO:0000256" key="1">
    <source>
        <dbReference type="ARBA" id="ARBA00001947"/>
    </source>
</evidence>
<dbReference type="STRING" id="887898.HMPREF0551_0123"/>
<evidence type="ECO:0000259" key="6">
    <source>
        <dbReference type="Pfam" id="PF18089"/>
    </source>
</evidence>
<comment type="caution">
    <text evidence="7">The sequence shown here is derived from an EMBL/GenBank/DDBJ whole genome shotgun (WGS) entry which is preliminary data.</text>
</comment>
<sequence>MLPGSAETMQKMNFTFSASGWSAMADSPDMPSALMIHLGRDVERGFELFSSYMIGVHKEWSRLAGVEGLGEKALAHARAQGMTGKALEQTAYDMSVHDMTEFTRLGEMLPEIGVRKDVEAGRLQRVLPDWAGSTVPVHALTATRLLPARTRAFIDFMKENAQNPD</sequence>
<evidence type="ECO:0000313" key="8">
    <source>
        <dbReference type="Proteomes" id="UP000011021"/>
    </source>
</evidence>
<accession>E7RUF7</accession>
<keyword evidence="4" id="KW-0862">Zinc</keyword>
<gene>
    <name evidence="7" type="ORF">HMPREF0551_0123</name>
</gene>
<keyword evidence="8" id="KW-1185">Reference proteome</keyword>